<evidence type="ECO:0000256" key="3">
    <source>
        <dbReference type="SAM" id="MobiDB-lite"/>
    </source>
</evidence>
<evidence type="ECO:0000256" key="2">
    <source>
        <dbReference type="HAMAP-Rule" id="MF_00460"/>
    </source>
</evidence>
<dbReference type="NCBIfam" id="NF002490">
    <property type="entry name" value="PRK01777.1"/>
    <property type="match status" value="1"/>
</dbReference>
<reference evidence="4 5" key="1">
    <citation type="submission" date="2020-04" db="EMBL/GenBank/DDBJ databases">
        <title>Genome sequencing of novel species.</title>
        <authorList>
            <person name="Heo J."/>
            <person name="Kim S.-J."/>
            <person name="Kim J.-S."/>
            <person name="Hong S.-B."/>
            <person name="Kwon S.-W."/>
        </authorList>
    </citation>
    <scope>NUCLEOTIDE SEQUENCE [LARGE SCALE GENOMIC DNA]</scope>
    <source>
        <strain evidence="4 5">GN2-R2</strain>
    </source>
</reference>
<keyword evidence="5" id="KW-1185">Reference proteome</keyword>
<evidence type="ECO:0000313" key="4">
    <source>
        <dbReference type="EMBL" id="QJE01783.1"/>
    </source>
</evidence>
<proteinExistence type="inferred from homology"/>
<dbReference type="SUPFAM" id="SSF54285">
    <property type="entry name" value="MoaD/ThiS"/>
    <property type="match status" value="1"/>
</dbReference>
<dbReference type="PANTHER" id="PTHR37483:SF1">
    <property type="entry name" value="UPF0125 PROTEIN RATB"/>
    <property type="match status" value="1"/>
</dbReference>
<dbReference type="EMBL" id="CP051685">
    <property type="protein sequence ID" value="QJE01783.1"/>
    <property type="molecule type" value="Genomic_DNA"/>
</dbReference>
<dbReference type="PANTHER" id="PTHR37483">
    <property type="entry name" value="UPF0125 PROTEIN RATB"/>
    <property type="match status" value="1"/>
</dbReference>
<dbReference type="Gene3D" id="3.10.20.280">
    <property type="entry name" value="RnfH-like"/>
    <property type="match status" value="1"/>
</dbReference>
<name>A0A7Z2ZTQ7_9BURK</name>
<dbReference type="RefSeq" id="WP_170203833.1">
    <property type="nucleotide sequence ID" value="NZ_CP051685.1"/>
</dbReference>
<gene>
    <name evidence="4" type="ORF">HH212_18560</name>
</gene>
<feature type="region of interest" description="Disordered" evidence="3">
    <location>
        <begin position="88"/>
        <end position="139"/>
    </location>
</feature>
<accession>A0A7Z2ZTQ7</accession>
<dbReference type="KEGG" id="mfy:HH212_18560"/>
<dbReference type="InterPro" id="IPR005346">
    <property type="entry name" value="RnfH"/>
</dbReference>
<organism evidence="4 5">
    <name type="scientific">Massilia forsythiae</name>
    <dbReference type="NCBI Taxonomy" id="2728020"/>
    <lineage>
        <taxon>Bacteria</taxon>
        <taxon>Pseudomonadati</taxon>
        <taxon>Pseudomonadota</taxon>
        <taxon>Betaproteobacteria</taxon>
        <taxon>Burkholderiales</taxon>
        <taxon>Oxalobacteraceae</taxon>
        <taxon>Telluria group</taxon>
        <taxon>Massilia</taxon>
    </lineage>
</organism>
<dbReference type="Pfam" id="PF03658">
    <property type="entry name" value="Ub-RnfH"/>
    <property type="match status" value="1"/>
</dbReference>
<protein>
    <recommendedName>
        <fullName evidence="2">UPF0125 protein HH212_18560</fullName>
    </recommendedName>
</protein>
<evidence type="ECO:0000313" key="5">
    <source>
        <dbReference type="Proteomes" id="UP000502415"/>
    </source>
</evidence>
<evidence type="ECO:0000256" key="1">
    <source>
        <dbReference type="ARBA" id="ARBA00010645"/>
    </source>
</evidence>
<feature type="compositionally biased region" description="Low complexity" evidence="3">
    <location>
        <begin position="101"/>
        <end position="139"/>
    </location>
</feature>
<dbReference type="AlphaFoldDB" id="A0A7Z2ZTQ7"/>
<dbReference type="InterPro" id="IPR037021">
    <property type="entry name" value="RnfH_sf"/>
</dbReference>
<dbReference type="Proteomes" id="UP000502415">
    <property type="component" value="Chromosome"/>
</dbReference>
<dbReference type="HAMAP" id="MF_00460">
    <property type="entry name" value="UPF0125_RnfH"/>
    <property type="match status" value="1"/>
</dbReference>
<comment type="similarity">
    <text evidence="1 2">Belongs to the UPF0125 (RnfH) family.</text>
</comment>
<dbReference type="InterPro" id="IPR016155">
    <property type="entry name" value="Mopterin_synth/thiamin_S_b"/>
</dbReference>
<sequence length="139" mass="13964">MAEQAQAADVRVTVAYATPQGEFLQPLAVAPGTTLGQAIEASGVLAGFPEINLVTQPAGIYGKKKTLETVLREHDRIEIYRALVADPKDSRRKRAAKKEGAATSASVGVAGSAAAPVAAATPDVSAAPGPAGADDAATG</sequence>